<accession>A0A4Q2RI56</accession>
<organism evidence="1 2">
    <name type="scientific">Lichenibacterium ramalinae</name>
    <dbReference type="NCBI Taxonomy" id="2316527"/>
    <lineage>
        <taxon>Bacteria</taxon>
        <taxon>Pseudomonadati</taxon>
        <taxon>Pseudomonadota</taxon>
        <taxon>Alphaproteobacteria</taxon>
        <taxon>Hyphomicrobiales</taxon>
        <taxon>Lichenihabitantaceae</taxon>
        <taxon>Lichenibacterium</taxon>
    </lineage>
</organism>
<dbReference type="InterPro" id="IPR053714">
    <property type="entry name" value="Iso_Racemase_Enz_sf"/>
</dbReference>
<proteinExistence type="predicted"/>
<dbReference type="PANTHER" id="PTHR40267">
    <property type="entry name" value="BLR3294 PROTEIN"/>
    <property type="match status" value="1"/>
</dbReference>
<dbReference type="EMBL" id="QYBC01000003">
    <property type="protein sequence ID" value="RYB06809.1"/>
    <property type="molecule type" value="Genomic_DNA"/>
</dbReference>
<comment type="caution">
    <text evidence="1">The sequence shown here is derived from an EMBL/GenBank/DDBJ whole genome shotgun (WGS) entry which is preliminary data.</text>
</comment>
<name>A0A4Q2RI56_9HYPH</name>
<dbReference type="PANTHER" id="PTHR40267:SF1">
    <property type="entry name" value="BLR3294 PROTEIN"/>
    <property type="match status" value="1"/>
</dbReference>
<evidence type="ECO:0000313" key="2">
    <source>
        <dbReference type="Proteomes" id="UP000289411"/>
    </source>
</evidence>
<protein>
    <submittedName>
        <fullName evidence="1">Asp/Glu/hydantoin racemase</fullName>
    </submittedName>
</protein>
<dbReference type="RefSeq" id="WP_129218166.1">
    <property type="nucleotide sequence ID" value="NZ_QYBC01000003.1"/>
</dbReference>
<dbReference type="InterPro" id="IPR026286">
    <property type="entry name" value="MaiA/AMDase"/>
</dbReference>
<dbReference type="PIRSF" id="PIRSF015736">
    <property type="entry name" value="MI"/>
    <property type="match status" value="1"/>
</dbReference>
<reference evidence="1 2" key="2">
    <citation type="submission" date="2019-02" db="EMBL/GenBank/DDBJ databases">
        <title>'Lichenibacterium ramalinii' gen. nov. sp. nov., 'Lichenibacterium minor' gen. nov. sp. nov.</title>
        <authorList>
            <person name="Pankratov T."/>
        </authorList>
    </citation>
    <scope>NUCLEOTIDE SEQUENCE [LARGE SCALE GENOMIC DNA]</scope>
    <source>
        <strain evidence="1 2">RmlP001</strain>
    </source>
</reference>
<sequence>MRIGMLTPSSNTVLEPALARMAADRPGLNLHFSRFRVTQISLDEAGLDQFAFDPMVAAADLLADAEVDAIAWTGTSAAWLGFARDEELCRRIASSTGVPATSSALAFRDAFRALGVARVGLVTPYTADVQDRICVNWAGAGFPCTAERHLGLSHNFAFAGVGEEAVAALVREVAATGCDAAAVVCTNMRGTDIAPVLERELGIPVLDSVAVTLWAALRLVGADPTPLARWGRLFAEEASPA</sequence>
<dbReference type="OrthoDB" id="9816064at2"/>
<dbReference type="Pfam" id="PF17645">
    <property type="entry name" value="Amdase"/>
    <property type="match status" value="1"/>
</dbReference>
<dbReference type="Gene3D" id="3.40.50.12500">
    <property type="match status" value="1"/>
</dbReference>
<keyword evidence="2" id="KW-1185">Reference proteome</keyword>
<gene>
    <name evidence="1" type="ORF">D3272_05380</name>
</gene>
<dbReference type="AlphaFoldDB" id="A0A4Q2RI56"/>
<reference evidence="1 2" key="1">
    <citation type="submission" date="2018-09" db="EMBL/GenBank/DDBJ databases">
        <authorList>
            <person name="Grouzdev D.S."/>
            <person name="Krutkina M.S."/>
        </authorList>
    </citation>
    <scope>NUCLEOTIDE SEQUENCE [LARGE SCALE GENOMIC DNA]</scope>
    <source>
        <strain evidence="1 2">RmlP001</strain>
    </source>
</reference>
<dbReference type="Proteomes" id="UP000289411">
    <property type="component" value="Unassembled WGS sequence"/>
</dbReference>
<evidence type="ECO:0000313" key="1">
    <source>
        <dbReference type="EMBL" id="RYB06809.1"/>
    </source>
</evidence>